<feature type="transmembrane region" description="Helical" evidence="7">
    <location>
        <begin position="21"/>
        <end position="42"/>
    </location>
</feature>
<evidence type="ECO:0000256" key="1">
    <source>
        <dbReference type="ARBA" id="ARBA00004651"/>
    </source>
</evidence>
<comment type="similarity">
    <text evidence="6">Belongs to the ABC-4 integral membrane protein family.</text>
</comment>
<evidence type="ECO:0000256" key="2">
    <source>
        <dbReference type="ARBA" id="ARBA00022475"/>
    </source>
</evidence>
<feature type="domain" description="MacB-like periplasmic core" evidence="9">
    <location>
        <begin position="21"/>
        <end position="240"/>
    </location>
</feature>
<gene>
    <name evidence="10" type="ORF">LC087_03325</name>
</gene>
<dbReference type="EMBL" id="CP129013">
    <property type="protein sequence ID" value="WLR43239.1"/>
    <property type="molecule type" value="Genomic_DNA"/>
</dbReference>
<evidence type="ECO:0000256" key="6">
    <source>
        <dbReference type="ARBA" id="ARBA00038076"/>
    </source>
</evidence>
<evidence type="ECO:0000256" key="4">
    <source>
        <dbReference type="ARBA" id="ARBA00022989"/>
    </source>
</evidence>
<organism evidence="10 11">
    <name type="scientific">Bacillus carboniphilus</name>
    <dbReference type="NCBI Taxonomy" id="86663"/>
    <lineage>
        <taxon>Bacteria</taxon>
        <taxon>Bacillati</taxon>
        <taxon>Bacillota</taxon>
        <taxon>Bacilli</taxon>
        <taxon>Bacillales</taxon>
        <taxon>Bacillaceae</taxon>
        <taxon>Bacillus</taxon>
    </lineage>
</organism>
<accession>A0ABY9JUZ4</accession>
<comment type="subcellular location">
    <subcellularLocation>
        <location evidence="1">Cell membrane</location>
        <topology evidence="1">Multi-pass membrane protein</topology>
    </subcellularLocation>
</comment>
<keyword evidence="11" id="KW-1185">Reference proteome</keyword>
<sequence length="397" mass="43496">MSLLENIKMAISSVMAHKMRSILTMLGIIIGVGSVILVVAIGQGGEQMLKNSIVGEENTIQVYYSPSEEEMERDPNIFDKPAFTEEDIRNLKQIDGVKNVATMTTVGQQSRYKEEMLDLNINVINEAYLKVNEIRVAEGKPFDRSDFLGARRVGIVSDQVKEDFFPDQSPIGEVLWLGSQPIEIIGVQEAPTGLFSFSVQSIYIPDSTYNAAFGKLSYDELTLQVESKDQFERVGEEATTLLNNAHGTEESYQVFNMEEMADGVSQVTTIMTMIVGSIAGISLLVGGIGVMNIMLVSVTERTREIGIRKALGATQGQILFQFLIESVMLTLFGGLIGILLGVGGSSIAAMFLQWEPLVSWQVVLIGTLFSMLIGVIFGVLPANKAAKLDPIDSLRYE</sequence>
<evidence type="ECO:0000256" key="7">
    <source>
        <dbReference type="SAM" id="Phobius"/>
    </source>
</evidence>
<evidence type="ECO:0000259" key="9">
    <source>
        <dbReference type="Pfam" id="PF12704"/>
    </source>
</evidence>
<dbReference type="PANTHER" id="PTHR30572:SF4">
    <property type="entry name" value="ABC TRANSPORTER PERMEASE YTRF"/>
    <property type="match status" value="1"/>
</dbReference>
<dbReference type="RefSeq" id="WP_226539772.1">
    <property type="nucleotide sequence ID" value="NZ_CP129013.1"/>
</dbReference>
<proteinExistence type="inferred from homology"/>
<keyword evidence="3 7" id="KW-0812">Transmembrane</keyword>
<keyword evidence="5 7" id="KW-0472">Membrane</keyword>
<dbReference type="Proteomes" id="UP001197974">
    <property type="component" value="Chromosome"/>
</dbReference>
<dbReference type="InterPro" id="IPR003838">
    <property type="entry name" value="ABC3_permease_C"/>
</dbReference>
<dbReference type="InterPro" id="IPR025857">
    <property type="entry name" value="MacB_PCD"/>
</dbReference>
<feature type="transmembrane region" description="Helical" evidence="7">
    <location>
        <begin position="319"/>
        <end position="352"/>
    </location>
</feature>
<keyword evidence="2" id="KW-1003">Cell membrane</keyword>
<feature type="transmembrane region" description="Helical" evidence="7">
    <location>
        <begin position="270"/>
        <end position="298"/>
    </location>
</feature>
<reference evidence="10 11" key="1">
    <citation type="submission" date="2023-06" db="EMBL/GenBank/DDBJ databases">
        <title>Five Gram-positive bacteria isolated from mangrove sediments in Shenzhen, Guangdong, China.</title>
        <authorList>
            <person name="Yu S."/>
            <person name="Zheng W."/>
            <person name="Huang Y."/>
        </authorList>
    </citation>
    <scope>NUCLEOTIDE SEQUENCE [LARGE SCALE GENOMIC DNA]</scope>
    <source>
        <strain evidence="10 11">SaN35-3</strain>
    </source>
</reference>
<evidence type="ECO:0000256" key="3">
    <source>
        <dbReference type="ARBA" id="ARBA00022692"/>
    </source>
</evidence>
<dbReference type="PANTHER" id="PTHR30572">
    <property type="entry name" value="MEMBRANE COMPONENT OF TRANSPORTER-RELATED"/>
    <property type="match status" value="1"/>
</dbReference>
<feature type="domain" description="ABC3 transporter permease C-terminal" evidence="8">
    <location>
        <begin position="277"/>
        <end position="390"/>
    </location>
</feature>
<feature type="transmembrane region" description="Helical" evidence="7">
    <location>
        <begin position="358"/>
        <end position="380"/>
    </location>
</feature>
<dbReference type="Pfam" id="PF12704">
    <property type="entry name" value="MacB_PCD"/>
    <property type="match status" value="1"/>
</dbReference>
<keyword evidence="4 7" id="KW-1133">Transmembrane helix</keyword>
<evidence type="ECO:0000313" key="11">
    <source>
        <dbReference type="Proteomes" id="UP001197974"/>
    </source>
</evidence>
<dbReference type="InterPro" id="IPR050250">
    <property type="entry name" value="Macrolide_Exporter_MacB"/>
</dbReference>
<dbReference type="Pfam" id="PF02687">
    <property type="entry name" value="FtsX"/>
    <property type="match status" value="1"/>
</dbReference>
<name>A0ABY9JUZ4_9BACI</name>
<evidence type="ECO:0000256" key="5">
    <source>
        <dbReference type="ARBA" id="ARBA00023136"/>
    </source>
</evidence>
<protein>
    <submittedName>
        <fullName evidence="10">ABC transporter permease</fullName>
    </submittedName>
</protein>
<evidence type="ECO:0000313" key="10">
    <source>
        <dbReference type="EMBL" id="WLR43239.1"/>
    </source>
</evidence>
<evidence type="ECO:0000259" key="8">
    <source>
        <dbReference type="Pfam" id="PF02687"/>
    </source>
</evidence>